<name>A0ABN1M5E3_9SPHN</name>
<reference evidence="2 3" key="1">
    <citation type="journal article" date="2019" name="Int. J. Syst. Evol. Microbiol.">
        <title>The Global Catalogue of Microorganisms (GCM) 10K type strain sequencing project: providing services to taxonomists for standard genome sequencing and annotation.</title>
        <authorList>
            <consortium name="The Broad Institute Genomics Platform"/>
            <consortium name="The Broad Institute Genome Sequencing Center for Infectious Disease"/>
            <person name="Wu L."/>
            <person name="Ma J."/>
        </authorList>
    </citation>
    <scope>NUCLEOTIDE SEQUENCE [LARGE SCALE GENOMIC DNA]</scope>
    <source>
        <strain evidence="2 3">JCM 15910</strain>
    </source>
</reference>
<gene>
    <name evidence="2" type="ORF">GCM10009115_19420</name>
</gene>
<comment type="caution">
    <text evidence="2">The sequence shown here is derived from an EMBL/GenBank/DDBJ whole genome shotgun (WGS) entry which is preliminary data.</text>
</comment>
<evidence type="ECO:0000259" key="1">
    <source>
        <dbReference type="Pfam" id="PF13577"/>
    </source>
</evidence>
<evidence type="ECO:0000313" key="2">
    <source>
        <dbReference type="EMBL" id="GAA0864526.1"/>
    </source>
</evidence>
<evidence type="ECO:0000313" key="3">
    <source>
        <dbReference type="Proteomes" id="UP001500738"/>
    </source>
</evidence>
<accession>A0ABN1M5E3</accession>
<dbReference type="RefSeq" id="WP_215349248.1">
    <property type="nucleotide sequence ID" value="NZ_BAAAFE010000007.1"/>
</dbReference>
<organism evidence="2 3">
    <name type="scientific">Sphingopyxis soli</name>
    <dbReference type="NCBI Taxonomy" id="592051"/>
    <lineage>
        <taxon>Bacteria</taxon>
        <taxon>Pseudomonadati</taxon>
        <taxon>Pseudomonadota</taxon>
        <taxon>Alphaproteobacteria</taxon>
        <taxon>Sphingomonadales</taxon>
        <taxon>Sphingomonadaceae</taxon>
        <taxon>Sphingopyxis</taxon>
    </lineage>
</organism>
<protein>
    <recommendedName>
        <fullName evidence="1">SnoaL-like domain-containing protein</fullName>
    </recommendedName>
</protein>
<proteinExistence type="predicted"/>
<dbReference type="InterPro" id="IPR037401">
    <property type="entry name" value="SnoaL-like"/>
</dbReference>
<keyword evidence="3" id="KW-1185">Reference proteome</keyword>
<dbReference type="Pfam" id="PF13577">
    <property type="entry name" value="SnoaL_4"/>
    <property type="match status" value="1"/>
</dbReference>
<dbReference type="EMBL" id="BAAAFE010000007">
    <property type="protein sequence ID" value="GAA0864526.1"/>
    <property type="molecule type" value="Genomic_DNA"/>
</dbReference>
<feature type="domain" description="SnoaL-like" evidence="1">
    <location>
        <begin position="6"/>
        <end position="122"/>
    </location>
</feature>
<dbReference type="Gene3D" id="3.10.450.50">
    <property type="match status" value="1"/>
</dbReference>
<dbReference type="Proteomes" id="UP001500738">
    <property type="component" value="Unassembled WGS sequence"/>
</dbReference>
<dbReference type="InterPro" id="IPR032710">
    <property type="entry name" value="NTF2-like_dom_sf"/>
</dbReference>
<sequence length="140" mass="15481">MADLGADRDAIRDLLARYTYNGDRGRVAELAACFADDGVLDYPGASPTGPEAIATSLGSGTRDPRLTFVRHHITNPLIAIDGDQATARSYFAVHSNFGPDHSGTYDDRLVRTEGGWRFAYRRVRVDWQAETSLFRAMTTR</sequence>
<dbReference type="SUPFAM" id="SSF54427">
    <property type="entry name" value="NTF2-like"/>
    <property type="match status" value="1"/>
</dbReference>